<keyword evidence="4" id="KW-0812">Transmembrane</keyword>
<dbReference type="Pfam" id="PF01569">
    <property type="entry name" value="PAP2"/>
    <property type="match status" value="1"/>
</dbReference>
<dbReference type="Proteomes" id="UP000242957">
    <property type="component" value="Unassembled WGS sequence"/>
</dbReference>
<feature type="transmembrane region" description="Helical" evidence="4">
    <location>
        <begin position="172"/>
        <end position="191"/>
    </location>
</feature>
<evidence type="ECO:0000256" key="1">
    <source>
        <dbReference type="ARBA" id="ARBA00012374"/>
    </source>
</evidence>
<dbReference type="PANTHER" id="PTHR14969:SF13">
    <property type="entry name" value="AT30094P"/>
    <property type="match status" value="1"/>
</dbReference>
<dbReference type="STRING" id="198616.SAMN05216193_101472"/>
<gene>
    <name evidence="6" type="ORF">SAMN05216193_101472</name>
</gene>
<sequence length="305" mass="33745">MYELLHGLDWVLPLRSPELTHVANAFTWLGYGTFLLLAIPLGFWAWNKGTFFRLLVLIAVSAWLNALFKDYFQDPRPPLEFRLDDRVGESYGLPSGHSQMAVVMWLWLAYEVRRMWVWVLCSLICLGVILSRLYLGAHDVEDVLVGSALGGATLLVFAQVKDWAFWNRTSVVLPLGLAVAAGVVSMIFWPNAQAPDYVPLFIGLLVGSGVGLRIERQITDFGVAVPAWRRVLAAVIGSIAFLLFQKALKQVGAQLPLEPMYWQALRGLSMGLFITLLMPWLLVKAHLLSRQRSAAPAAAGAATAG</sequence>
<evidence type="ECO:0000259" key="5">
    <source>
        <dbReference type="SMART" id="SM00014"/>
    </source>
</evidence>
<feature type="transmembrane region" description="Helical" evidence="4">
    <location>
        <begin position="264"/>
        <end position="283"/>
    </location>
</feature>
<proteinExistence type="predicted"/>
<keyword evidence="4" id="KW-1133">Transmembrane helix</keyword>
<dbReference type="Gene3D" id="1.20.144.10">
    <property type="entry name" value="Phosphatidic acid phosphatase type 2/haloperoxidase"/>
    <property type="match status" value="1"/>
</dbReference>
<evidence type="ECO:0000256" key="3">
    <source>
        <dbReference type="ARBA" id="ARBA00047594"/>
    </source>
</evidence>
<evidence type="ECO:0000313" key="6">
    <source>
        <dbReference type="EMBL" id="SDN19496.1"/>
    </source>
</evidence>
<feature type="transmembrane region" description="Helical" evidence="4">
    <location>
        <begin position="227"/>
        <end position="244"/>
    </location>
</feature>
<keyword evidence="4" id="KW-0472">Membrane</keyword>
<dbReference type="RefSeq" id="WP_084313205.1">
    <property type="nucleotide sequence ID" value="NZ_FNIJ01000001.1"/>
</dbReference>
<name>A0A1G9ZG00_9PSED</name>
<dbReference type="InterPro" id="IPR000326">
    <property type="entry name" value="PAP2/HPO"/>
</dbReference>
<dbReference type="GO" id="GO:0050380">
    <property type="term" value="F:undecaprenyl-diphosphatase activity"/>
    <property type="evidence" value="ECO:0007669"/>
    <property type="project" value="UniProtKB-EC"/>
</dbReference>
<dbReference type="AlphaFoldDB" id="A0A1G9ZG00"/>
<dbReference type="EC" id="3.6.1.27" evidence="1"/>
<feature type="transmembrane region" description="Helical" evidence="4">
    <location>
        <begin position="117"/>
        <end position="137"/>
    </location>
</feature>
<feature type="transmembrane region" description="Helical" evidence="4">
    <location>
        <begin position="143"/>
        <end position="160"/>
    </location>
</feature>
<dbReference type="PANTHER" id="PTHR14969">
    <property type="entry name" value="SPHINGOSINE-1-PHOSPHATE PHOSPHOHYDROLASE"/>
    <property type="match status" value="1"/>
</dbReference>
<dbReference type="EMBL" id="FNIJ01000001">
    <property type="protein sequence ID" value="SDN19496.1"/>
    <property type="molecule type" value="Genomic_DNA"/>
</dbReference>
<feature type="transmembrane region" description="Helical" evidence="4">
    <location>
        <begin position="197"/>
        <end position="215"/>
    </location>
</feature>
<dbReference type="OrthoDB" id="9780918at2"/>
<protein>
    <recommendedName>
        <fullName evidence="1">undecaprenyl-diphosphate phosphatase</fullName>
        <ecNumber evidence="1">3.6.1.27</ecNumber>
    </recommendedName>
    <alternativeName>
        <fullName evidence="2">Undecaprenyl pyrophosphate phosphatase</fullName>
    </alternativeName>
</protein>
<feature type="transmembrane region" description="Helical" evidence="4">
    <location>
        <begin position="25"/>
        <end position="44"/>
    </location>
</feature>
<reference evidence="7" key="1">
    <citation type="submission" date="2016-10" db="EMBL/GenBank/DDBJ databases">
        <authorList>
            <person name="Varghese N."/>
            <person name="Submissions S."/>
        </authorList>
    </citation>
    <scope>NUCLEOTIDE SEQUENCE [LARGE SCALE GENOMIC DNA]</scope>
    <source>
        <strain evidence="7">JCM 21621</strain>
    </source>
</reference>
<keyword evidence="7" id="KW-1185">Reference proteome</keyword>
<evidence type="ECO:0000313" key="7">
    <source>
        <dbReference type="Proteomes" id="UP000242957"/>
    </source>
</evidence>
<feature type="domain" description="Phosphatidic acid phosphatase type 2/haloperoxidase" evidence="5">
    <location>
        <begin position="52"/>
        <end position="158"/>
    </location>
</feature>
<evidence type="ECO:0000256" key="2">
    <source>
        <dbReference type="ARBA" id="ARBA00032707"/>
    </source>
</evidence>
<dbReference type="InterPro" id="IPR036938">
    <property type="entry name" value="PAP2/HPO_sf"/>
</dbReference>
<dbReference type="SUPFAM" id="SSF48317">
    <property type="entry name" value="Acid phosphatase/Vanadium-dependent haloperoxidase"/>
    <property type="match status" value="1"/>
</dbReference>
<evidence type="ECO:0000256" key="4">
    <source>
        <dbReference type="SAM" id="Phobius"/>
    </source>
</evidence>
<dbReference type="SMART" id="SM00014">
    <property type="entry name" value="acidPPc"/>
    <property type="match status" value="1"/>
</dbReference>
<comment type="catalytic activity">
    <reaction evidence="3">
        <text>di-trans,octa-cis-undecaprenyl diphosphate + H2O = di-trans,octa-cis-undecaprenyl phosphate + phosphate + H(+)</text>
        <dbReference type="Rhea" id="RHEA:28094"/>
        <dbReference type="ChEBI" id="CHEBI:15377"/>
        <dbReference type="ChEBI" id="CHEBI:15378"/>
        <dbReference type="ChEBI" id="CHEBI:43474"/>
        <dbReference type="ChEBI" id="CHEBI:58405"/>
        <dbReference type="ChEBI" id="CHEBI:60392"/>
        <dbReference type="EC" id="3.6.1.27"/>
    </reaction>
</comment>
<feature type="transmembrane region" description="Helical" evidence="4">
    <location>
        <begin position="51"/>
        <end position="71"/>
    </location>
</feature>
<organism evidence="6 7">
    <name type="scientific">Pseudomonas jinjuensis</name>
    <dbReference type="NCBI Taxonomy" id="198616"/>
    <lineage>
        <taxon>Bacteria</taxon>
        <taxon>Pseudomonadati</taxon>
        <taxon>Pseudomonadota</taxon>
        <taxon>Gammaproteobacteria</taxon>
        <taxon>Pseudomonadales</taxon>
        <taxon>Pseudomonadaceae</taxon>
        <taxon>Pseudomonas</taxon>
    </lineage>
</organism>
<accession>A0A1G9ZG00</accession>